<feature type="transmembrane region" description="Helical" evidence="2">
    <location>
        <begin position="6"/>
        <end position="26"/>
    </location>
</feature>
<organism evidence="4">
    <name type="scientific">Perkinsus marinus (strain ATCC 50983 / TXsc)</name>
    <dbReference type="NCBI Taxonomy" id="423536"/>
    <lineage>
        <taxon>Eukaryota</taxon>
        <taxon>Sar</taxon>
        <taxon>Alveolata</taxon>
        <taxon>Perkinsozoa</taxon>
        <taxon>Perkinsea</taxon>
        <taxon>Perkinsida</taxon>
        <taxon>Perkinsidae</taxon>
        <taxon>Perkinsus</taxon>
    </lineage>
</organism>
<dbReference type="GeneID" id="9040194"/>
<sequence>MRVGIVNVLVAMLLPWFAAGGIGNRLRRFLSSKIQRKSRNATKLEYRPLVTEKWDRPHPLPGAAPFGAVDPKEKKREVRN</sequence>
<evidence type="ECO:0000256" key="1">
    <source>
        <dbReference type="SAM" id="MobiDB-lite"/>
    </source>
</evidence>
<dbReference type="InParanoid" id="C5LNM2"/>
<keyword evidence="2" id="KW-1133">Transmembrane helix</keyword>
<feature type="compositionally biased region" description="Basic and acidic residues" evidence="1">
    <location>
        <begin position="70"/>
        <end position="80"/>
    </location>
</feature>
<dbReference type="RefSeq" id="XP_002768923.1">
    <property type="nucleotide sequence ID" value="XM_002768877.1"/>
</dbReference>
<dbReference type="Proteomes" id="UP000007800">
    <property type="component" value="Unassembled WGS sequence"/>
</dbReference>
<keyword evidence="2" id="KW-0812">Transmembrane</keyword>
<evidence type="ECO:0000256" key="2">
    <source>
        <dbReference type="SAM" id="Phobius"/>
    </source>
</evidence>
<gene>
    <name evidence="3" type="ORF">Pmar_PMAR008222</name>
</gene>
<accession>C5LNM2</accession>
<reference evidence="3 4" key="1">
    <citation type="submission" date="2008-07" db="EMBL/GenBank/DDBJ databases">
        <authorList>
            <person name="El-Sayed N."/>
            <person name="Caler E."/>
            <person name="Inman J."/>
            <person name="Amedeo P."/>
            <person name="Hass B."/>
            <person name="Wortman J."/>
        </authorList>
    </citation>
    <scope>NUCLEOTIDE SEQUENCE [LARGE SCALE GENOMIC DNA]</scope>
    <source>
        <strain evidence="4">ATCC 50983 / TXsc</strain>
    </source>
</reference>
<dbReference type="EMBL" id="GG683822">
    <property type="protein sequence ID" value="EER01641.1"/>
    <property type="molecule type" value="Genomic_DNA"/>
</dbReference>
<feature type="region of interest" description="Disordered" evidence="1">
    <location>
        <begin position="56"/>
        <end position="80"/>
    </location>
</feature>
<keyword evidence="2" id="KW-0472">Membrane</keyword>
<proteinExistence type="predicted"/>
<evidence type="ECO:0000313" key="4">
    <source>
        <dbReference type="Proteomes" id="UP000007800"/>
    </source>
</evidence>
<name>C5LNM2_PERM5</name>
<evidence type="ECO:0000313" key="3">
    <source>
        <dbReference type="EMBL" id="EER01641.1"/>
    </source>
</evidence>
<keyword evidence="4" id="KW-1185">Reference proteome</keyword>
<protein>
    <submittedName>
        <fullName evidence="3">Uncharacterized protein</fullName>
    </submittedName>
</protein>
<dbReference type="AlphaFoldDB" id="C5LNM2"/>